<protein>
    <submittedName>
        <fullName evidence="2">Lysylphosphatidylglycerol synthase domain-containing protein</fullName>
    </submittedName>
</protein>
<feature type="transmembrane region" description="Helical" evidence="1">
    <location>
        <begin position="76"/>
        <end position="95"/>
    </location>
</feature>
<proteinExistence type="predicted"/>
<evidence type="ECO:0000313" key="3">
    <source>
        <dbReference type="Proteomes" id="UP001560685"/>
    </source>
</evidence>
<organism evidence="2 3">
    <name type="scientific">Hyphococcus lacteus</name>
    <dbReference type="NCBI Taxonomy" id="3143536"/>
    <lineage>
        <taxon>Bacteria</taxon>
        <taxon>Pseudomonadati</taxon>
        <taxon>Pseudomonadota</taxon>
        <taxon>Alphaproteobacteria</taxon>
        <taxon>Parvularculales</taxon>
        <taxon>Parvularculaceae</taxon>
        <taxon>Hyphococcus</taxon>
    </lineage>
</organism>
<evidence type="ECO:0000256" key="1">
    <source>
        <dbReference type="SAM" id="Phobius"/>
    </source>
</evidence>
<feature type="transmembrane region" description="Helical" evidence="1">
    <location>
        <begin position="43"/>
        <end position="64"/>
    </location>
</feature>
<accession>A0ABV3Z6K0</accession>
<dbReference type="EMBL" id="JBEHZE010000001">
    <property type="protein sequence ID" value="MEX6633046.1"/>
    <property type="molecule type" value="Genomic_DNA"/>
</dbReference>
<gene>
    <name evidence="2" type="ORF">ABFZ84_05735</name>
</gene>
<dbReference type="RefSeq" id="WP_369312983.1">
    <property type="nucleotide sequence ID" value="NZ_JBEHZE010000001.1"/>
</dbReference>
<keyword evidence="1" id="KW-0472">Membrane</keyword>
<feature type="transmembrane region" description="Helical" evidence="1">
    <location>
        <begin position="179"/>
        <end position="199"/>
    </location>
</feature>
<reference evidence="2 3" key="1">
    <citation type="submission" date="2024-05" db="EMBL/GenBank/DDBJ databases">
        <title>Three bacterial strains, DH-69, EH-24, and ECK-19 isolated from coastal sediments.</title>
        <authorList>
            <person name="Ye Y.-Q."/>
            <person name="Du Z.-J."/>
        </authorList>
    </citation>
    <scope>NUCLEOTIDE SEQUENCE [LARGE SCALE GENOMIC DNA]</scope>
    <source>
        <strain evidence="2 3">ECK-19</strain>
    </source>
</reference>
<name>A0ABV3Z6K0_9PROT</name>
<keyword evidence="3" id="KW-1185">Reference proteome</keyword>
<comment type="caution">
    <text evidence="2">The sequence shown here is derived from an EMBL/GenBank/DDBJ whole genome shotgun (WGS) entry which is preliminary data.</text>
</comment>
<sequence>MDRTLQSKQLSNANCGLEMKTSVTINSLLNNPLFLRILLNKSALKNIVFSIAAIIFIGGIIYSWENLNLSANKLNVLPVVILITFAIPVSIFLNSCETWLTARLANKRFGFLESLRLTIIAIASNSLPIPGATIVRLSSLKKSGASTTTSIMITLTLIAIWAGVSFLFSGIYLLQIISWLGGASLAVGTTLLLGGVIGLHRTNKNWPLIIYSIALKIFLTATIILRMGLCLYAVGIEASIAQLSIFAIGGLLGSASSIVPAGLGLRELASAVLAPISGIAASAAFVATALNRVISLLLSLLIYSVIHFCRQQNEQTY</sequence>
<dbReference type="Proteomes" id="UP001560685">
    <property type="component" value="Unassembled WGS sequence"/>
</dbReference>
<evidence type="ECO:0000313" key="2">
    <source>
        <dbReference type="EMBL" id="MEX6633046.1"/>
    </source>
</evidence>
<feature type="transmembrane region" description="Helical" evidence="1">
    <location>
        <begin position="115"/>
        <end position="137"/>
    </location>
</feature>
<keyword evidence="1" id="KW-1133">Transmembrane helix</keyword>
<feature type="transmembrane region" description="Helical" evidence="1">
    <location>
        <begin position="208"/>
        <end position="234"/>
    </location>
</feature>
<keyword evidence="1" id="KW-0812">Transmembrane</keyword>
<feature type="transmembrane region" description="Helical" evidence="1">
    <location>
        <begin position="240"/>
        <end position="261"/>
    </location>
</feature>
<feature type="transmembrane region" description="Helical" evidence="1">
    <location>
        <begin position="149"/>
        <end position="173"/>
    </location>
</feature>